<dbReference type="InterPro" id="IPR036388">
    <property type="entry name" value="WH-like_DNA-bd_sf"/>
</dbReference>
<gene>
    <name evidence="5 7" type="primary">hrcA</name>
    <name evidence="7" type="ORF">Q5761_11300</name>
</gene>
<dbReference type="InterPro" id="IPR029016">
    <property type="entry name" value="GAF-like_dom_sf"/>
</dbReference>
<proteinExistence type="inferred from homology"/>
<dbReference type="RefSeq" id="WP_135224446.1">
    <property type="nucleotide sequence ID" value="NZ_CP132508.1"/>
</dbReference>
<evidence type="ECO:0000256" key="2">
    <source>
        <dbReference type="ARBA" id="ARBA00023015"/>
    </source>
</evidence>
<dbReference type="Proteomes" id="UP001304683">
    <property type="component" value="Chromosome"/>
</dbReference>
<comment type="similarity">
    <text evidence="5">Belongs to the HrcA family.</text>
</comment>
<dbReference type="NCBIfam" id="TIGR00331">
    <property type="entry name" value="hrcA"/>
    <property type="match status" value="1"/>
</dbReference>
<keyword evidence="4 5" id="KW-0804">Transcription</keyword>
<name>A0ABZ0QN61_9FIRM</name>
<dbReference type="EMBL" id="CP132508">
    <property type="protein sequence ID" value="WPD18931.1"/>
    <property type="molecule type" value="Genomic_DNA"/>
</dbReference>
<dbReference type="InterPro" id="IPR002571">
    <property type="entry name" value="HrcA"/>
</dbReference>
<dbReference type="PANTHER" id="PTHR34824">
    <property type="entry name" value="HEAT-INDUCIBLE TRANSCRIPTION REPRESSOR HRCA"/>
    <property type="match status" value="1"/>
</dbReference>
<dbReference type="HAMAP" id="MF_00081">
    <property type="entry name" value="HrcA"/>
    <property type="match status" value="1"/>
</dbReference>
<evidence type="ECO:0000256" key="3">
    <source>
        <dbReference type="ARBA" id="ARBA00023016"/>
    </source>
</evidence>
<dbReference type="Gene3D" id="3.30.450.40">
    <property type="match status" value="1"/>
</dbReference>
<dbReference type="InterPro" id="IPR036390">
    <property type="entry name" value="WH_DNA-bd_sf"/>
</dbReference>
<evidence type="ECO:0000256" key="4">
    <source>
        <dbReference type="ARBA" id="ARBA00023163"/>
    </source>
</evidence>
<keyword evidence="1 5" id="KW-0678">Repressor</keyword>
<evidence type="ECO:0000259" key="6">
    <source>
        <dbReference type="Pfam" id="PF01628"/>
    </source>
</evidence>
<evidence type="ECO:0000313" key="8">
    <source>
        <dbReference type="Proteomes" id="UP001304683"/>
    </source>
</evidence>
<comment type="function">
    <text evidence="5">Negative regulator of class I heat shock genes (grpE-dnaK-dnaJ and groELS operons). Prevents heat-shock induction of these operons.</text>
</comment>
<dbReference type="Gene3D" id="1.10.10.10">
    <property type="entry name" value="Winged helix-like DNA-binding domain superfamily/Winged helix DNA-binding domain"/>
    <property type="match status" value="1"/>
</dbReference>
<keyword evidence="8" id="KW-1185">Reference proteome</keyword>
<keyword evidence="3 5" id="KW-0346">Stress response</keyword>
<dbReference type="SUPFAM" id="SSF46785">
    <property type="entry name" value="Winged helix' DNA-binding domain"/>
    <property type="match status" value="1"/>
</dbReference>
<dbReference type="SUPFAM" id="SSF55781">
    <property type="entry name" value="GAF domain-like"/>
    <property type="match status" value="1"/>
</dbReference>
<dbReference type="InterPro" id="IPR023120">
    <property type="entry name" value="WHTH_transcript_rep_HrcA_IDD"/>
</dbReference>
<evidence type="ECO:0000256" key="1">
    <source>
        <dbReference type="ARBA" id="ARBA00022491"/>
    </source>
</evidence>
<dbReference type="PANTHER" id="PTHR34824:SF1">
    <property type="entry name" value="HEAT-INDUCIBLE TRANSCRIPTION REPRESSOR HRCA"/>
    <property type="match status" value="1"/>
</dbReference>
<keyword evidence="2 5" id="KW-0805">Transcription regulation</keyword>
<sequence>MDRRKQQVLKAVVEDYVDTAEPVGSRTLARKYGLGVSPATIRNEMADLEEMGFLEQPHTSAGRIPSDRGYRFFVDMLMDAVTPPPELVERLRRMYAERVDHVSRLLRQTAQVLSETTDCLALVESPRVEPVTFRHLQVLPLSERRAVLVLVTDEGLVQQRLVELPEPASEADLQRISAVLTRRLAGLTLDQVGRTALRELHDELAACGALLEAALEALRPPASEDDHPVFVLGTRRLFRQPEFQDVQRAQAVLGLVEQQELVRDLLGRQGGDELVITIGHENPYPDLYDCSVISATYRLGGEAAGRIAVLGPKRMHYARITSVMELLAQLLTEAMERTVR</sequence>
<feature type="domain" description="Heat-inducible transcription repressor HrcA C-terminal" evidence="6">
    <location>
        <begin position="104"/>
        <end position="320"/>
    </location>
</feature>
<dbReference type="Pfam" id="PF01628">
    <property type="entry name" value="HrcA"/>
    <property type="match status" value="1"/>
</dbReference>
<accession>A0ABZ0QN61</accession>
<dbReference type="PIRSF" id="PIRSF005485">
    <property type="entry name" value="HrcA"/>
    <property type="match status" value="1"/>
</dbReference>
<dbReference type="InterPro" id="IPR021153">
    <property type="entry name" value="HrcA_C"/>
</dbReference>
<evidence type="ECO:0000256" key="5">
    <source>
        <dbReference type="HAMAP-Rule" id="MF_00081"/>
    </source>
</evidence>
<reference evidence="7 8" key="1">
    <citation type="submission" date="2023-08" db="EMBL/GenBank/DDBJ databases">
        <title>Genome sequence of Thermaerobacter compostii strain Ins1, a spore-forming filamentous bacterium isolated from a deep geothermal reservoir.</title>
        <authorList>
            <person name="Bregnard D."/>
            <person name="Gonzalez D."/>
            <person name="Junier P."/>
        </authorList>
    </citation>
    <scope>NUCLEOTIDE SEQUENCE [LARGE SCALE GENOMIC DNA]</scope>
    <source>
        <strain evidence="7 8">Ins1</strain>
    </source>
</reference>
<organism evidence="7 8">
    <name type="scientific">Thermaerobacter composti</name>
    <dbReference type="NCBI Taxonomy" id="554949"/>
    <lineage>
        <taxon>Bacteria</taxon>
        <taxon>Bacillati</taxon>
        <taxon>Bacillota</taxon>
        <taxon>Clostridia</taxon>
        <taxon>Eubacteriales</taxon>
        <taxon>Clostridiales Family XVII. Incertae Sedis</taxon>
        <taxon>Thermaerobacter</taxon>
    </lineage>
</organism>
<dbReference type="Gene3D" id="3.30.390.60">
    <property type="entry name" value="Heat-inducible transcription repressor hrca homolog, domain 3"/>
    <property type="match status" value="1"/>
</dbReference>
<protein>
    <recommendedName>
        <fullName evidence="5">Heat-inducible transcription repressor HrcA</fullName>
    </recommendedName>
</protein>
<evidence type="ECO:0000313" key="7">
    <source>
        <dbReference type="EMBL" id="WPD18931.1"/>
    </source>
</evidence>